<dbReference type="GO" id="GO:0030488">
    <property type="term" value="P:tRNA methylation"/>
    <property type="evidence" value="ECO:0007669"/>
    <property type="project" value="Ensembl"/>
</dbReference>
<dbReference type="AlphaFoldDB" id="A0A8I3W213"/>
<dbReference type="GO" id="GO:0046982">
    <property type="term" value="F:protein heterodimerization activity"/>
    <property type="evidence" value="ECO:0007669"/>
    <property type="project" value="Ensembl"/>
</dbReference>
<reference evidence="4 5" key="1">
    <citation type="submission" date="2009-03" db="EMBL/GenBank/DDBJ databases">
        <authorList>
            <person name="Warren W."/>
            <person name="Ye L."/>
            <person name="Minx P."/>
            <person name="Worley K."/>
            <person name="Gibbs R."/>
            <person name="Wilson R.K."/>
        </authorList>
    </citation>
    <scope>NUCLEOTIDE SEQUENCE [LARGE SCALE GENOMIC DNA]</scope>
</reference>
<sequence>MKLLTHNLLSSHVRGVGPRGYPLRLQATEVRICPVEFNREFVARMIPKVEWAAFLEAADNLRLMQVPKGPVEGYEENEEFLKTMHHLLLEVRRGPSPASRATCLPQRLPVLSSVPPRPQVEVVEGTLQCPESGRMFPISRGIPNMLLSEDESES</sequence>
<reference evidence="4" key="3">
    <citation type="submission" date="2025-09" db="UniProtKB">
        <authorList>
            <consortium name="Ensembl"/>
        </authorList>
    </citation>
    <scope>IDENTIFICATION</scope>
</reference>
<keyword evidence="5" id="KW-1185">Reference proteome</keyword>
<dbReference type="OMA" id="NMLTSKC"/>
<evidence type="ECO:0000256" key="2">
    <source>
        <dbReference type="ARBA" id="ARBA00019989"/>
    </source>
</evidence>
<dbReference type="GO" id="GO:0005654">
    <property type="term" value="C:nucleoplasm"/>
    <property type="evidence" value="ECO:0007669"/>
    <property type="project" value="Ensembl"/>
</dbReference>
<dbReference type="Pfam" id="PF03966">
    <property type="entry name" value="Trm112p"/>
    <property type="match status" value="1"/>
</dbReference>
<dbReference type="GeneTree" id="ENSGT00390000009268"/>
<evidence type="ECO:0000256" key="1">
    <source>
        <dbReference type="ARBA" id="ARBA00007980"/>
    </source>
</evidence>
<dbReference type="Proteomes" id="UP000008225">
    <property type="component" value="Chromosome 11"/>
</dbReference>
<dbReference type="GO" id="GO:2000234">
    <property type="term" value="P:positive regulation of rRNA processing"/>
    <property type="evidence" value="ECO:0007669"/>
    <property type="project" value="Ensembl"/>
</dbReference>
<dbReference type="GO" id="GO:0070476">
    <property type="term" value="P:rRNA (guanine-N7)-methylation"/>
    <property type="evidence" value="ECO:0007669"/>
    <property type="project" value="Ensembl"/>
</dbReference>
<name>A0A8I3W213_CALJA</name>
<dbReference type="CDD" id="cd21089">
    <property type="entry name" value="Trm112-like"/>
    <property type="match status" value="1"/>
</dbReference>
<dbReference type="PANTHER" id="PTHR12773:SF0">
    <property type="entry name" value="MULTIFUNCTIONAL METHYLTRANSFERASE SUBUNIT TRM112-LIKE PROTEIN"/>
    <property type="match status" value="1"/>
</dbReference>
<accession>A0A8I3W213</accession>
<gene>
    <name evidence="4" type="primary">TRMT112</name>
</gene>
<protein>
    <recommendedName>
        <fullName evidence="2">Multifunctional methyltransferase subunit TRM112-like protein</fullName>
    </recommendedName>
    <alternativeName>
        <fullName evidence="3">tRNA methyltransferase 112 homolog</fullName>
    </alternativeName>
</protein>
<dbReference type="GO" id="GO:0048471">
    <property type="term" value="C:perinuclear region of cytoplasm"/>
    <property type="evidence" value="ECO:0007669"/>
    <property type="project" value="Ensembl"/>
</dbReference>
<dbReference type="PANTHER" id="PTHR12773">
    <property type="entry name" value="UPF0315 PROTEIN-RELATED"/>
    <property type="match status" value="1"/>
</dbReference>
<evidence type="ECO:0000313" key="4">
    <source>
        <dbReference type="Ensembl" id="ENSCJAP00000084938.1"/>
    </source>
</evidence>
<evidence type="ECO:0000256" key="3">
    <source>
        <dbReference type="ARBA" id="ARBA00030516"/>
    </source>
</evidence>
<organism evidence="4 5">
    <name type="scientific">Callithrix jacchus</name>
    <name type="common">White-tufted-ear marmoset</name>
    <name type="synonym">Simia Jacchus</name>
    <dbReference type="NCBI Taxonomy" id="9483"/>
    <lineage>
        <taxon>Eukaryota</taxon>
        <taxon>Metazoa</taxon>
        <taxon>Chordata</taxon>
        <taxon>Craniata</taxon>
        <taxon>Vertebrata</taxon>
        <taxon>Euteleostomi</taxon>
        <taxon>Mammalia</taxon>
        <taxon>Eutheria</taxon>
        <taxon>Euarchontoglires</taxon>
        <taxon>Primates</taxon>
        <taxon>Haplorrhini</taxon>
        <taxon>Platyrrhini</taxon>
        <taxon>Cebidae</taxon>
        <taxon>Callitrichinae</taxon>
        <taxon>Callithrix</taxon>
        <taxon>Callithrix</taxon>
    </lineage>
</organism>
<comment type="similarity">
    <text evidence="1">Belongs to the TRM112 family.</text>
</comment>
<proteinExistence type="inferred from homology"/>
<dbReference type="GO" id="GO:0032991">
    <property type="term" value="C:protein-containing complex"/>
    <property type="evidence" value="ECO:0007669"/>
    <property type="project" value="Ensembl"/>
</dbReference>
<dbReference type="InterPro" id="IPR005651">
    <property type="entry name" value="Trm112-like"/>
</dbReference>
<dbReference type="GO" id="GO:0045815">
    <property type="term" value="P:transcription initiation-coupled chromatin remodeling"/>
    <property type="evidence" value="ECO:0007669"/>
    <property type="project" value="Ensembl"/>
</dbReference>
<dbReference type="Ensembl" id="ENSCJAT00000129907.1">
    <property type="protein sequence ID" value="ENSCJAP00000084938.1"/>
    <property type="gene ID" value="ENSCJAG00000018026.3"/>
</dbReference>
<dbReference type="GO" id="GO:0008276">
    <property type="term" value="F:protein methyltransferase activity"/>
    <property type="evidence" value="ECO:0007669"/>
    <property type="project" value="Ensembl"/>
</dbReference>
<evidence type="ECO:0000313" key="5">
    <source>
        <dbReference type="Proteomes" id="UP000008225"/>
    </source>
</evidence>
<dbReference type="InterPro" id="IPR039127">
    <property type="entry name" value="Trm112"/>
</dbReference>
<reference evidence="4" key="2">
    <citation type="submission" date="2025-08" db="UniProtKB">
        <authorList>
            <consortium name="Ensembl"/>
        </authorList>
    </citation>
    <scope>IDENTIFICATION</scope>
</reference>
<dbReference type="GO" id="GO:0141106">
    <property type="term" value="F:tRNA methyltransferase activator activity"/>
    <property type="evidence" value="ECO:0007669"/>
    <property type="project" value="Ensembl"/>
</dbReference>
<dbReference type="SUPFAM" id="SSF158997">
    <property type="entry name" value="Trm112p-like"/>
    <property type="match status" value="1"/>
</dbReference>
<dbReference type="Gene3D" id="2.20.25.10">
    <property type="match status" value="2"/>
</dbReference>